<dbReference type="KEGG" id="egu:105060756"/>
<evidence type="ECO:0000256" key="7">
    <source>
        <dbReference type="ARBA" id="ARBA00022729"/>
    </source>
</evidence>
<evidence type="ECO:0000256" key="9">
    <source>
        <dbReference type="ARBA" id="ARBA00022741"/>
    </source>
</evidence>
<evidence type="ECO:0000256" key="3">
    <source>
        <dbReference type="ARBA" id="ARBA00022536"/>
    </source>
</evidence>
<feature type="domain" description="Protein kinase" evidence="21">
    <location>
        <begin position="410"/>
        <end position="692"/>
    </location>
</feature>
<dbReference type="InterPro" id="IPR017441">
    <property type="entry name" value="Protein_kinase_ATP_BS"/>
</dbReference>
<keyword evidence="10" id="KW-0418">Kinase</keyword>
<evidence type="ECO:0000259" key="22">
    <source>
        <dbReference type="PROSITE" id="PS50026"/>
    </source>
</evidence>
<dbReference type="CDD" id="cd14066">
    <property type="entry name" value="STKc_IRAK"/>
    <property type="match status" value="1"/>
</dbReference>
<evidence type="ECO:0000256" key="18">
    <source>
        <dbReference type="PROSITE-ProRule" id="PRU10141"/>
    </source>
</evidence>
<keyword evidence="8" id="KW-0677">Repeat</keyword>
<dbReference type="InterPro" id="IPR025287">
    <property type="entry name" value="WAK_GUB"/>
</dbReference>
<dbReference type="InterPro" id="IPR008271">
    <property type="entry name" value="Ser/Thr_kinase_AS"/>
</dbReference>
<dbReference type="InterPro" id="IPR018097">
    <property type="entry name" value="EGF_Ca-bd_CS"/>
</dbReference>
<dbReference type="Gene3D" id="2.10.25.10">
    <property type="entry name" value="Laminin"/>
    <property type="match status" value="1"/>
</dbReference>
<evidence type="ECO:0000256" key="4">
    <source>
        <dbReference type="ARBA" id="ARBA00022553"/>
    </source>
</evidence>
<dbReference type="Gene3D" id="1.10.510.10">
    <property type="entry name" value="Transferase(Phosphotransferase) domain 1"/>
    <property type="match status" value="1"/>
</dbReference>
<dbReference type="PANTHER" id="PTHR27005">
    <property type="entry name" value="WALL-ASSOCIATED RECEPTOR KINASE-LIKE 21"/>
    <property type="match status" value="1"/>
</dbReference>
<dbReference type="GeneID" id="105060756"/>
<dbReference type="Gene3D" id="3.30.200.20">
    <property type="entry name" value="Phosphorylase Kinase, domain 1"/>
    <property type="match status" value="1"/>
</dbReference>
<dbReference type="GO" id="GO:0007166">
    <property type="term" value="P:cell surface receptor signaling pathway"/>
    <property type="evidence" value="ECO:0007669"/>
    <property type="project" value="InterPro"/>
</dbReference>
<dbReference type="InterPro" id="IPR011009">
    <property type="entry name" value="Kinase-like_dom_sf"/>
</dbReference>
<dbReference type="Pfam" id="PF00069">
    <property type="entry name" value="Pkinase"/>
    <property type="match status" value="1"/>
</dbReference>
<evidence type="ECO:0000256" key="15">
    <source>
        <dbReference type="ARBA" id="ARBA00023180"/>
    </source>
</evidence>
<evidence type="ECO:0000313" key="24">
    <source>
        <dbReference type="RefSeq" id="XP_010942891.2"/>
    </source>
</evidence>
<dbReference type="AlphaFoldDB" id="A0A6I9SNL6"/>
<evidence type="ECO:0000256" key="2">
    <source>
        <dbReference type="ARBA" id="ARBA00022527"/>
    </source>
</evidence>
<dbReference type="PROSITE" id="PS00108">
    <property type="entry name" value="PROTEIN_KINASE_ST"/>
    <property type="match status" value="1"/>
</dbReference>
<dbReference type="SUPFAM" id="SSF56112">
    <property type="entry name" value="Protein kinase-like (PK-like)"/>
    <property type="match status" value="1"/>
</dbReference>
<keyword evidence="23" id="KW-1185">Reference proteome</keyword>
<keyword evidence="15" id="KW-0325">Glycoprotein</keyword>
<keyword evidence="2" id="KW-0723">Serine/threonine-protein kinase</keyword>
<comment type="function">
    <text evidence="16">Serine/threonine-protein kinase that may function as a signaling receptor of extracellular matrix component. Binding to pectin may have significance in the control of cell expansion, morphogenesis and development.</text>
</comment>
<accession>A0A6I9SNL6</accession>
<dbReference type="Pfam" id="PF07645">
    <property type="entry name" value="EGF_CA"/>
    <property type="match status" value="1"/>
</dbReference>
<evidence type="ECO:0000256" key="5">
    <source>
        <dbReference type="ARBA" id="ARBA00022679"/>
    </source>
</evidence>
<evidence type="ECO:0000256" key="14">
    <source>
        <dbReference type="ARBA" id="ARBA00023157"/>
    </source>
</evidence>
<keyword evidence="11 18" id="KW-0067">ATP-binding</keyword>
<dbReference type="OrthoDB" id="4062651at2759"/>
<dbReference type="Proteomes" id="UP000504607">
    <property type="component" value="Unplaced"/>
</dbReference>
<evidence type="ECO:0000256" key="10">
    <source>
        <dbReference type="ARBA" id="ARBA00022777"/>
    </source>
</evidence>
<dbReference type="InterPro" id="IPR001881">
    <property type="entry name" value="EGF-like_Ca-bd_dom"/>
</dbReference>
<dbReference type="SMART" id="SM00181">
    <property type="entry name" value="EGF"/>
    <property type="match status" value="2"/>
</dbReference>
<dbReference type="InterPro" id="IPR000742">
    <property type="entry name" value="EGF"/>
</dbReference>
<feature type="signal peptide" evidence="20">
    <location>
        <begin position="1"/>
        <end position="20"/>
    </location>
</feature>
<dbReference type="PROSITE" id="PS50026">
    <property type="entry name" value="EGF_3"/>
    <property type="match status" value="1"/>
</dbReference>
<keyword evidence="7 20" id="KW-0732">Signal</keyword>
<dbReference type="InterPro" id="IPR045274">
    <property type="entry name" value="WAK-like"/>
</dbReference>
<evidence type="ECO:0000256" key="11">
    <source>
        <dbReference type="ARBA" id="ARBA00022840"/>
    </source>
</evidence>
<evidence type="ECO:0000256" key="12">
    <source>
        <dbReference type="ARBA" id="ARBA00022989"/>
    </source>
</evidence>
<evidence type="ECO:0000256" key="8">
    <source>
        <dbReference type="ARBA" id="ARBA00022737"/>
    </source>
</evidence>
<gene>
    <name evidence="24" type="primary">LOC105060756</name>
</gene>
<proteinExistence type="predicted"/>
<dbReference type="FunFam" id="1.10.510.10:FF:000084">
    <property type="entry name" value="Wall-associated receptor kinase 2"/>
    <property type="match status" value="1"/>
</dbReference>
<dbReference type="InterPro" id="IPR000152">
    <property type="entry name" value="EGF-type_Asp/Asn_hydroxyl_site"/>
</dbReference>
<feature type="domain" description="EGF-like" evidence="22">
    <location>
        <begin position="284"/>
        <end position="327"/>
    </location>
</feature>
<dbReference type="SUPFAM" id="SSF57196">
    <property type="entry name" value="EGF/Laminin"/>
    <property type="match status" value="1"/>
</dbReference>
<evidence type="ECO:0000256" key="19">
    <source>
        <dbReference type="SAM" id="Phobius"/>
    </source>
</evidence>
<evidence type="ECO:0000256" key="20">
    <source>
        <dbReference type="SAM" id="SignalP"/>
    </source>
</evidence>
<feature type="binding site" evidence="18">
    <location>
        <position position="445"/>
    </location>
    <ligand>
        <name>ATP</name>
        <dbReference type="ChEBI" id="CHEBI:30616"/>
    </ligand>
</feature>
<dbReference type="CDD" id="cd00054">
    <property type="entry name" value="EGF_CA"/>
    <property type="match status" value="1"/>
</dbReference>
<keyword evidence="6 19" id="KW-0812">Transmembrane</keyword>
<feature type="transmembrane region" description="Helical" evidence="19">
    <location>
        <begin position="330"/>
        <end position="357"/>
    </location>
</feature>
<dbReference type="PROSITE" id="PS00010">
    <property type="entry name" value="ASX_HYDROXYL"/>
    <property type="match status" value="1"/>
</dbReference>
<dbReference type="RefSeq" id="XP_010942891.2">
    <property type="nucleotide sequence ID" value="XM_010944589.3"/>
</dbReference>
<evidence type="ECO:0000256" key="13">
    <source>
        <dbReference type="ARBA" id="ARBA00023136"/>
    </source>
</evidence>
<keyword evidence="3 17" id="KW-0245">EGF-like domain</keyword>
<protein>
    <submittedName>
        <fullName evidence="24">Wall-associated receptor kinase 2-like</fullName>
    </submittedName>
</protein>
<dbReference type="GO" id="GO:0030247">
    <property type="term" value="F:polysaccharide binding"/>
    <property type="evidence" value="ECO:0007669"/>
    <property type="project" value="InterPro"/>
</dbReference>
<evidence type="ECO:0000259" key="21">
    <source>
        <dbReference type="PROSITE" id="PS50011"/>
    </source>
</evidence>
<dbReference type="PROSITE" id="PS01187">
    <property type="entry name" value="EGF_CA"/>
    <property type="match status" value="1"/>
</dbReference>
<dbReference type="FunFam" id="3.30.200.20:FF:000043">
    <property type="entry name" value="Wall-associated receptor kinase 2"/>
    <property type="match status" value="1"/>
</dbReference>
<comment type="subcellular location">
    <subcellularLocation>
        <location evidence="1">Membrane</location>
        <topology evidence="1">Single-pass type I membrane protein</topology>
    </subcellularLocation>
</comment>
<dbReference type="GO" id="GO:0005524">
    <property type="term" value="F:ATP binding"/>
    <property type="evidence" value="ECO:0007669"/>
    <property type="project" value="UniProtKB-UniRule"/>
</dbReference>
<dbReference type="PANTHER" id="PTHR27005:SF283">
    <property type="entry name" value="OS02G0633066 PROTEIN"/>
    <property type="match status" value="1"/>
</dbReference>
<sequence>MAWQVAVLLQILVRLSSALAAAPMAQPGCRAKCGDVKIPYPFGIGPGCFLPGFDITCNTTTNGSKAFIGHGNIEVLNISLVDGLLKVKHFIAHDCYDGQGKRVRHNNPWMQLGRTRSIRFSDTSNRFVAIGCDTIAYLIDMDHKFTTGCASMCNNTSFVTNGTCSGIGCCEIGIPKGLRAFTVELHSYHNHSNCSSFSPCSYAFLTDTSFRFNASDFLSFENVTMMPATLEWDVGNKTCEEAREEGGSACVAKNSECYNSTNGHRCNCSQGYEGNPYLRDGCQDIDECRDPQKNQCVSHCINTIGSYHCTCPRGMRGDGRKDGSRCTTEFPFLGVVLGAGSGFLFLCASISWLYWILSKRRLIKLKEKFFQQNGGLLLQHHISSSSDDGRNDSIMRIFTSEELQRATNNYDEDCIIGQGGFGTVYKGTLSDQRVVAIKKSKIAAKGEIEQFINEVVLLSTINHKNVVKLLGCCLETQVPLLVFEFMSNGTLSHHIHDQGRRGSLSLENRLRIAAEAAEALAYLHSSVSTPIIHRDVKSTNILLDDSYTAKVSDFGTSRLVPFDRNCLTSLVRGTIGYLDPEYFQSGQFTDKSDVYSFGVVLVELLTGEKALSMNKSEEHRSLVKRFISCMSEGGLREILDDRIHREGSMEQLLAVAKLAERCLRLNGDERPTMKEVAIKLEGMRTSTNHPWVGEEIEPLLAEPLLSELAFYGAGNTTSDGNSSYSEFVPLNITK</sequence>
<dbReference type="GO" id="GO:0005509">
    <property type="term" value="F:calcium ion binding"/>
    <property type="evidence" value="ECO:0007669"/>
    <property type="project" value="InterPro"/>
</dbReference>
<keyword evidence="5" id="KW-0808">Transferase</keyword>
<keyword evidence="9 18" id="KW-0547">Nucleotide-binding</keyword>
<keyword evidence="14" id="KW-1015">Disulfide bond</keyword>
<dbReference type="GO" id="GO:0004674">
    <property type="term" value="F:protein serine/threonine kinase activity"/>
    <property type="evidence" value="ECO:0007669"/>
    <property type="project" value="UniProtKB-KW"/>
</dbReference>
<reference evidence="24" key="1">
    <citation type="submission" date="2025-08" db="UniProtKB">
        <authorList>
            <consortium name="RefSeq"/>
        </authorList>
    </citation>
    <scope>IDENTIFICATION</scope>
</reference>
<dbReference type="PROSITE" id="PS50011">
    <property type="entry name" value="PROTEIN_KINASE_DOM"/>
    <property type="match status" value="1"/>
</dbReference>
<dbReference type="InterPro" id="IPR000719">
    <property type="entry name" value="Prot_kinase_dom"/>
</dbReference>
<organism evidence="23 24">
    <name type="scientific">Elaeis guineensis var. tenera</name>
    <name type="common">Oil palm</name>
    <dbReference type="NCBI Taxonomy" id="51953"/>
    <lineage>
        <taxon>Eukaryota</taxon>
        <taxon>Viridiplantae</taxon>
        <taxon>Streptophyta</taxon>
        <taxon>Embryophyta</taxon>
        <taxon>Tracheophyta</taxon>
        <taxon>Spermatophyta</taxon>
        <taxon>Magnoliopsida</taxon>
        <taxon>Liliopsida</taxon>
        <taxon>Arecaceae</taxon>
        <taxon>Arecoideae</taxon>
        <taxon>Cocoseae</taxon>
        <taxon>Elaeidinae</taxon>
        <taxon>Elaeis</taxon>
    </lineage>
</organism>
<dbReference type="GO" id="GO:0005886">
    <property type="term" value="C:plasma membrane"/>
    <property type="evidence" value="ECO:0007669"/>
    <property type="project" value="TreeGrafter"/>
</dbReference>
<feature type="chain" id="PRO_5026651225" evidence="20">
    <location>
        <begin position="21"/>
        <end position="734"/>
    </location>
</feature>
<dbReference type="SMART" id="SM00220">
    <property type="entry name" value="S_TKc"/>
    <property type="match status" value="1"/>
</dbReference>
<dbReference type="Pfam" id="PF13947">
    <property type="entry name" value="GUB_WAK_bind"/>
    <property type="match status" value="1"/>
</dbReference>
<dbReference type="FunFam" id="2.10.25.10:FF:000038">
    <property type="entry name" value="Fibrillin 2"/>
    <property type="match status" value="1"/>
</dbReference>
<keyword evidence="4" id="KW-0597">Phosphoprotein</keyword>
<evidence type="ECO:0000256" key="16">
    <source>
        <dbReference type="ARBA" id="ARBA00058961"/>
    </source>
</evidence>
<dbReference type="InterPro" id="IPR049883">
    <property type="entry name" value="NOTCH1_EGF-like"/>
</dbReference>
<dbReference type="PROSITE" id="PS00107">
    <property type="entry name" value="PROTEIN_KINASE_ATP"/>
    <property type="match status" value="1"/>
</dbReference>
<evidence type="ECO:0000313" key="23">
    <source>
        <dbReference type="Proteomes" id="UP000504607"/>
    </source>
</evidence>
<keyword evidence="13 19" id="KW-0472">Membrane</keyword>
<dbReference type="InParanoid" id="A0A6I9SNL6"/>
<name>A0A6I9SNL6_ELAGV</name>
<evidence type="ECO:0000256" key="6">
    <source>
        <dbReference type="ARBA" id="ARBA00022692"/>
    </source>
</evidence>
<evidence type="ECO:0000256" key="1">
    <source>
        <dbReference type="ARBA" id="ARBA00004479"/>
    </source>
</evidence>
<evidence type="ECO:0000256" key="17">
    <source>
        <dbReference type="PROSITE-ProRule" id="PRU00076"/>
    </source>
</evidence>
<comment type="caution">
    <text evidence="17">Lacks conserved residue(s) required for the propagation of feature annotation.</text>
</comment>
<keyword evidence="12 19" id="KW-1133">Transmembrane helix</keyword>
<dbReference type="SMART" id="SM00179">
    <property type="entry name" value="EGF_CA"/>
    <property type="match status" value="1"/>
</dbReference>